<dbReference type="Gene3D" id="2.60.40.1120">
    <property type="entry name" value="Carboxypeptidase-like, regulatory domain"/>
    <property type="match status" value="1"/>
</dbReference>
<evidence type="ECO:0000256" key="2">
    <source>
        <dbReference type="PROSITE-ProRule" id="PRU01360"/>
    </source>
</evidence>
<keyword evidence="5" id="KW-1185">Reference proteome</keyword>
<dbReference type="InterPro" id="IPR023997">
    <property type="entry name" value="TonB-dep_OMP_SusC/RagA_CS"/>
</dbReference>
<keyword evidence="2" id="KW-0998">Cell outer membrane</keyword>
<keyword evidence="2" id="KW-1134">Transmembrane beta strand</keyword>
<dbReference type="PANTHER" id="PTHR30069:SF29">
    <property type="entry name" value="HEMOGLOBIN AND HEMOGLOBIN-HAPTOGLOBIN-BINDING PROTEIN 1-RELATED"/>
    <property type="match status" value="1"/>
</dbReference>
<comment type="similarity">
    <text evidence="2">Belongs to the TonB-dependent receptor family.</text>
</comment>
<accession>A0ABM6WAF9</accession>
<dbReference type="Gene3D" id="2.170.130.10">
    <property type="entry name" value="TonB-dependent receptor, plug domain"/>
    <property type="match status" value="1"/>
</dbReference>
<evidence type="ECO:0000256" key="1">
    <source>
        <dbReference type="ARBA" id="ARBA00022729"/>
    </source>
</evidence>
<keyword evidence="1" id="KW-0732">Signal</keyword>
<dbReference type="InterPro" id="IPR023996">
    <property type="entry name" value="TonB-dep_OMP_SusC/RagA"/>
</dbReference>
<evidence type="ECO:0000313" key="5">
    <source>
        <dbReference type="Proteomes" id="UP000246099"/>
    </source>
</evidence>
<dbReference type="SUPFAM" id="SSF49464">
    <property type="entry name" value="Carboxypeptidase regulatory domain-like"/>
    <property type="match status" value="1"/>
</dbReference>
<keyword evidence="2" id="KW-0472">Membrane</keyword>
<keyword evidence="2" id="KW-0812">Transmembrane</keyword>
<dbReference type="Pfam" id="PF07715">
    <property type="entry name" value="Plug"/>
    <property type="match status" value="1"/>
</dbReference>
<dbReference type="EMBL" id="CP029600">
    <property type="protein sequence ID" value="AWO00819.1"/>
    <property type="molecule type" value="Genomic_DNA"/>
</dbReference>
<feature type="domain" description="TonB-dependent receptor plug" evidence="3">
    <location>
        <begin position="133"/>
        <end position="235"/>
    </location>
</feature>
<name>A0ABM6WAF9_9BACT</name>
<dbReference type="Pfam" id="PF13715">
    <property type="entry name" value="CarbopepD_reg_2"/>
    <property type="match status" value="1"/>
</dbReference>
<dbReference type="NCBIfam" id="TIGR04056">
    <property type="entry name" value="OMP_RagA_SusC"/>
    <property type="match status" value="1"/>
</dbReference>
<organism evidence="4 5">
    <name type="scientific">Chitinophaga alhagiae</name>
    <dbReference type="NCBI Taxonomy" id="2203219"/>
    <lineage>
        <taxon>Bacteria</taxon>
        <taxon>Pseudomonadati</taxon>
        <taxon>Bacteroidota</taxon>
        <taxon>Chitinophagia</taxon>
        <taxon>Chitinophagales</taxon>
        <taxon>Chitinophagaceae</taxon>
        <taxon>Chitinophaga</taxon>
    </lineage>
</organism>
<dbReference type="SUPFAM" id="SSF56935">
    <property type="entry name" value="Porins"/>
    <property type="match status" value="1"/>
</dbReference>
<gene>
    <name evidence="4" type="ORF">DLD77_03470</name>
</gene>
<dbReference type="InterPro" id="IPR012910">
    <property type="entry name" value="Plug_dom"/>
</dbReference>
<evidence type="ECO:0000313" key="4">
    <source>
        <dbReference type="EMBL" id="AWO00819.1"/>
    </source>
</evidence>
<reference evidence="4 5" key="1">
    <citation type="submission" date="2018-05" db="EMBL/GenBank/DDBJ databases">
        <title>Chitinophaga sp. nov., isolated from rhizosphere soil of Alhagi.</title>
        <authorList>
            <person name="Liu Y."/>
        </authorList>
    </citation>
    <scope>NUCLEOTIDE SEQUENCE [LARGE SCALE GENOMIC DNA]</scope>
    <source>
        <strain evidence="4 5">T22</strain>
    </source>
</reference>
<dbReference type="Proteomes" id="UP000246099">
    <property type="component" value="Chromosome"/>
</dbReference>
<comment type="subcellular location">
    <subcellularLocation>
        <location evidence="2">Cell outer membrane</location>
        <topology evidence="2">Multi-pass membrane protein</topology>
    </subcellularLocation>
</comment>
<proteinExistence type="inferred from homology"/>
<evidence type="ECO:0000259" key="3">
    <source>
        <dbReference type="Pfam" id="PF07715"/>
    </source>
</evidence>
<dbReference type="InterPro" id="IPR037066">
    <property type="entry name" value="Plug_dom_sf"/>
</dbReference>
<dbReference type="PANTHER" id="PTHR30069">
    <property type="entry name" value="TONB-DEPENDENT OUTER MEMBRANE RECEPTOR"/>
    <property type="match status" value="1"/>
</dbReference>
<dbReference type="InterPro" id="IPR008969">
    <property type="entry name" value="CarboxyPept-like_regulatory"/>
</dbReference>
<keyword evidence="2" id="KW-0813">Transport</keyword>
<sequence>MKEIKHAFHFITCRSGGGAGKTWLLLLLACTSFLSPAMSQTAVKVAGVVKDSTGAVLPNVTIYEKGTRNGTLSATDGTYTISVKPSGILVFTMVGFKNQELAVEGRSSLNVVLQSSATDLTDVVIVGYGSTKKQSLTNAISVVSAEDIGNVRGGATTSTTLAGKVPGVSFRMPDGRPGASANIEIRNMGAPLYVIDGVQQDAGQFNNIAAQDIESISFLKDAAAAIYGVRAANGVVVVQTKRGRLGSRSSINLDVSLGMQSWTRFIDVLDNSYQYMSLKAEAEMNRTLAVGANPITTNITPEELERYKAGTEYGYKSFNWRDFIVKDNTPLNVYNLNFTGGTDKVTYYVSATNTFQNSVLGREYKFSRTNIQSNITARVANGLKVGSSINGRIETRDNPGVPGGDDYWQARFAILRNTPMERPYANDNPQYLNDIKHNETNWGYLNTQYAGKFKSEWRQLQMNLDAEWEIPGIDGLKLSGLYSYYIADNVLNNHEYTYDTYTYNPADDTYTRTGGSTNPWRERNQEKVINISSQISLAYNKTFGKHTVSAMIVSERIKNQRLRNWIHAVPISNNLPLIYFNTADTYTDEDFRQARTGIAGRLNYVYGNKYFLEGIMRRDASYLFAPGKRVGYFPSVSGGWRITEEGFMKNLLGNNKVLTDLKLRASYGLLGDDGTALGLGEFAYLEGYGYNVGMAILDGKVVLGSRDRGIPITNISWLESSIFDLGFDFSLFGGKLSGSYDYFYRKRTGLRGRKSDVLMPSELGYDLPDENINSDARYGQEFSLNYRADLGEVKLNIGGNVSYSRGKFLQSYNPVFFNSVDRYFASNEGRVQGFEWGWEAIGQFTSQEEINNYPVNIDGEGNRTLLPGDLIYKDVDGDGRITDNDRRPIGWATWRTPNMNFGLQIGATWKNFDLTADFSGASHFTWFQEWEMKVPFINDGNLNKIFTDRWHRTDPYDRNSAWVPGKYPALRYNDNGHSNNRWSTFWGHDVSYFRARTIEIGYTLPASLVNRAKIQRARFYVNTFNLFSLDNMQQYDTDAEITETNGLQYPQSKVFNVGVNLSF</sequence>
<dbReference type="InterPro" id="IPR039426">
    <property type="entry name" value="TonB-dep_rcpt-like"/>
</dbReference>
<dbReference type="PROSITE" id="PS52016">
    <property type="entry name" value="TONB_DEPENDENT_REC_3"/>
    <property type="match status" value="1"/>
</dbReference>
<protein>
    <submittedName>
        <fullName evidence="4">SusC/RagA family TonB-linked outer membrane protein</fullName>
    </submittedName>
</protein>
<dbReference type="NCBIfam" id="TIGR04057">
    <property type="entry name" value="SusC_RagA_signa"/>
    <property type="match status" value="1"/>
</dbReference>